<evidence type="ECO:0000256" key="1">
    <source>
        <dbReference type="ARBA" id="ARBA00023002"/>
    </source>
</evidence>
<name>A0A443S699_9ACAR</name>
<reference evidence="2 3" key="1">
    <citation type="journal article" date="2018" name="Gigascience">
        <title>Genomes of trombidid mites reveal novel predicted allergens and laterally-transferred genes associated with secondary metabolism.</title>
        <authorList>
            <person name="Dong X."/>
            <person name="Chaisiri K."/>
            <person name="Xia D."/>
            <person name="Armstrong S.D."/>
            <person name="Fang Y."/>
            <person name="Donnelly M.J."/>
            <person name="Kadowaki T."/>
            <person name="McGarry J.W."/>
            <person name="Darby A.C."/>
            <person name="Makepeace B.L."/>
        </authorList>
    </citation>
    <scope>NUCLEOTIDE SEQUENCE [LARGE SCALE GENOMIC DNA]</scope>
    <source>
        <strain evidence="2">UoL-UT</strain>
    </source>
</reference>
<dbReference type="GO" id="GO:0016491">
    <property type="term" value="F:oxidoreductase activity"/>
    <property type="evidence" value="ECO:0007669"/>
    <property type="project" value="UniProtKB-KW"/>
</dbReference>
<keyword evidence="1" id="KW-0560">Oxidoreductase</keyword>
<dbReference type="PANTHER" id="PTHR43157">
    <property type="entry name" value="PHOSPHATIDYLINOSITOL-GLYCAN BIOSYNTHESIS CLASS F PROTEIN-RELATED"/>
    <property type="match status" value="1"/>
</dbReference>
<dbReference type="AlphaFoldDB" id="A0A443S699"/>
<protein>
    <submittedName>
        <fullName evidence="2">Retinol dehydrogenase 12-like protein</fullName>
    </submittedName>
</protein>
<dbReference type="OrthoDB" id="6482966at2759"/>
<sequence>MISTLSTIRFSLRVKAFYSTEALDTRMTARMCNSNARLNGKTVIITGGNNGLGKETAIDLAKRAIKTISLSKLANIVFTKELSRRLNGTNVCTYCCHPGIIPTNLFPPLYKYGGFRSSFTRYFLIPVFGKTVKQGAQTQIYCAVDEAVANETGMYYVNCRRDEPKSIALNRDIGKKFWDVSMQMISLNDTN</sequence>
<dbReference type="InterPro" id="IPR036291">
    <property type="entry name" value="NAD(P)-bd_dom_sf"/>
</dbReference>
<dbReference type="Gene3D" id="3.40.50.720">
    <property type="entry name" value="NAD(P)-binding Rossmann-like Domain"/>
    <property type="match status" value="2"/>
</dbReference>
<dbReference type="VEuPathDB" id="VectorBase:LDEU009026"/>
<gene>
    <name evidence="2" type="ORF">B4U80_02556</name>
</gene>
<dbReference type="SUPFAM" id="SSF51735">
    <property type="entry name" value="NAD(P)-binding Rossmann-fold domains"/>
    <property type="match status" value="2"/>
</dbReference>
<dbReference type="Proteomes" id="UP000288716">
    <property type="component" value="Unassembled WGS sequence"/>
</dbReference>
<accession>A0A443S699</accession>
<dbReference type="PANTHER" id="PTHR43157:SF31">
    <property type="entry name" value="PHOSPHATIDYLINOSITOL-GLYCAN BIOSYNTHESIS CLASS F PROTEIN"/>
    <property type="match status" value="1"/>
</dbReference>
<organism evidence="2 3">
    <name type="scientific">Leptotrombidium deliense</name>
    <dbReference type="NCBI Taxonomy" id="299467"/>
    <lineage>
        <taxon>Eukaryota</taxon>
        <taxon>Metazoa</taxon>
        <taxon>Ecdysozoa</taxon>
        <taxon>Arthropoda</taxon>
        <taxon>Chelicerata</taxon>
        <taxon>Arachnida</taxon>
        <taxon>Acari</taxon>
        <taxon>Acariformes</taxon>
        <taxon>Trombidiformes</taxon>
        <taxon>Prostigmata</taxon>
        <taxon>Anystina</taxon>
        <taxon>Parasitengona</taxon>
        <taxon>Trombiculoidea</taxon>
        <taxon>Trombiculidae</taxon>
        <taxon>Leptotrombidium</taxon>
    </lineage>
</organism>
<evidence type="ECO:0000313" key="3">
    <source>
        <dbReference type="Proteomes" id="UP000288716"/>
    </source>
</evidence>
<keyword evidence="3" id="KW-1185">Reference proteome</keyword>
<dbReference type="EMBL" id="NCKV01007336">
    <property type="protein sequence ID" value="RWS23014.1"/>
    <property type="molecule type" value="Genomic_DNA"/>
</dbReference>
<proteinExistence type="predicted"/>
<comment type="caution">
    <text evidence="2">The sequence shown here is derived from an EMBL/GenBank/DDBJ whole genome shotgun (WGS) entry which is preliminary data.</text>
</comment>
<dbReference type="STRING" id="299467.A0A443S699"/>
<evidence type="ECO:0000313" key="2">
    <source>
        <dbReference type="EMBL" id="RWS23014.1"/>
    </source>
</evidence>